<dbReference type="Ensembl" id="ENSSFOT00015026487.2">
    <property type="protein sequence ID" value="ENSSFOP00015026193.2"/>
    <property type="gene ID" value="ENSSFOG00015016853.2"/>
</dbReference>
<dbReference type="Proteomes" id="UP000694397">
    <property type="component" value="Chromosome 8"/>
</dbReference>
<sequence length="261" mass="29418">MAKEKKKVSSKGRKITLKIARNALKVTVDGKRRLDLSNMGIDTFPKCLLKLAAVEELDLSRNTLKKIPDYIGQFLNLRWLDLHSNQIERLPETIGQLKGLCHLNLCNNRLSSCGIPAEIGRLTSLRSLNLGMNRLDHLPGSITNLQELEELGLFDNLFTAVPESVLCLPALTRLNTKRNPLLSVGEAGDTECVQPMERLYLVREEDLCDSCLRKCKEDRKRLDKWCADTSHVKTRFSGLITPNSIARQHQALWRCAAKTSS</sequence>
<protein>
    <submittedName>
        <fullName evidence="5">Leucine rich repeat containing 18</fullName>
    </submittedName>
    <submittedName>
        <fullName evidence="4">Leucine-rich repeat-containing protein 18-like</fullName>
    </submittedName>
</protein>
<evidence type="ECO:0000256" key="2">
    <source>
        <dbReference type="ARBA" id="ARBA00022737"/>
    </source>
</evidence>
<keyword evidence="2" id="KW-0677">Repeat</keyword>
<keyword evidence="1" id="KW-0433">Leucine-rich repeat</keyword>
<dbReference type="InterPro" id="IPR050216">
    <property type="entry name" value="LRR_domain-containing"/>
</dbReference>
<dbReference type="CTD" id="101885955"/>
<dbReference type="SUPFAM" id="SSF52058">
    <property type="entry name" value="L domain-like"/>
    <property type="match status" value="1"/>
</dbReference>
<reference evidence="5" key="3">
    <citation type="submission" date="2025-05" db="UniProtKB">
        <authorList>
            <consortium name="Ensembl"/>
        </authorList>
    </citation>
    <scope>IDENTIFICATION</scope>
</reference>
<dbReference type="GeneID" id="108918104"/>
<feature type="domain" description="Disease resistance R13L4/SHOC-2-like LRR" evidence="3">
    <location>
        <begin position="34"/>
        <end position="130"/>
    </location>
</feature>
<dbReference type="KEGG" id="sfm:108918104"/>
<keyword evidence="7" id="KW-1185">Reference proteome</keyword>
<dbReference type="Gene3D" id="3.80.10.10">
    <property type="entry name" value="Ribonuclease Inhibitor"/>
    <property type="match status" value="1"/>
</dbReference>
<gene>
    <name evidence="5" type="primary">LRRC18</name>
    <name evidence="4" type="ORF">Z043_108710</name>
</gene>
<dbReference type="STRING" id="113540.ENSSFOP00015026193"/>
<dbReference type="Pfam" id="PF23598">
    <property type="entry name" value="LRR_14"/>
    <property type="match status" value="1"/>
</dbReference>
<dbReference type="GeneTree" id="ENSGT00940000156026"/>
<dbReference type="AlphaFoldDB" id="A0A0P7X5Y7"/>
<dbReference type="PANTHER" id="PTHR48051:SF42">
    <property type="entry name" value="LEUCINE-RICH REPEAT-CONTAINING PROTEIN 18-LIKE"/>
    <property type="match status" value="1"/>
</dbReference>
<dbReference type="SMART" id="SM00369">
    <property type="entry name" value="LRR_TYP"/>
    <property type="match status" value="4"/>
</dbReference>
<name>A0A0P7X5Y7_SCLFO</name>
<dbReference type="InterPro" id="IPR001611">
    <property type="entry name" value="Leu-rich_rpt"/>
</dbReference>
<dbReference type="OrthoDB" id="676979at2759"/>
<evidence type="ECO:0000256" key="1">
    <source>
        <dbReference type="ARBA" id="ARBA00022614"/>
    </source>
</evidence>
<dbReference type="GO" id="GO:0005737">
    <property type="term" value="C:cytoplasm"/>
    <property type="evidence" value="ECO:0007669"/>
    <property type="project" value="TreeGrafter"/>
</dbReference>
<dbReference type="InterPro" id="IPR055414">
    <property type="entry name" value="LRR_R13L4/SHOC2-like"/>
</dbReference>
<evidence type="ECO:0000313" key="7">
    <source>
        <dbReference type="Proteomes" id="UP000694397"/>
    </source>
</evidence>
<accession>A0A0P7X5Y7</accession>
<proteinExistence type="predicted"/>
<dbReference type="Proteomes" id="UP000034805">
    <property type="component" value="Unassembled WGS sequence"/>
</dbReference>
<dbReference type="EMBL" id="JARO02002597">
    <property type="protein sequence ID" value="KPP72300.1"/>
    <property type="molecule type" value="Genomic_DNA"/>
</dbReference>
<dbReference type="InterPro" id="IPR032675">
    <property type="entry name" value="LRR_dom_sf"/>
</dbReference>
<reference evidence="4 6" key="1">
    <citation type="submission" date="2015-08" db="EMBL/GenBank/DDBJ databases">
        <title>The genome of the Asian arowana (Scleropages formosus).</title>
        <authorList>
            <person name="Tan M.H."/>
            <person name="Gan H.M."/>
            <person name="Croft L.J."/>
            <person name="Austin C.M."/>
        </authorList>
    </citation>
    <scope>NUCLEOTIDE SEQUENCE [LARGE SCALE GENOMIC DNA]</scope>
    <source>
        <strain evidence="4">Aro1</strain>
    </source>
</reference>
<evidence type="ECO:0000313" key="4">
    <source>
        <dbReference type="EMBL" id="KPP72300.1"/>
    </source>
</evidence>
<evidence type="ECO:0000259" key="3">
    <source>
        <dbReference type="Pfam" id="PF23598"/>
    </source>
</evidence>
<evidence type="ECO:0000313" key="5">
    <source>
        <dbReference type="Ensembl" id="ENSSFOP00015026193.2"/>
    </source>
</evidence>
<evidence type="ECO:0000313" key="6">
    <source>
        <dbReference type="Proteomes" id="UP000034805"/>
    </source>
</evidence>
<organism evidence="4 6">
    <name type="scientific">Scleropages formosus</name>
    <name type="common">Asian bonytongue</name>
    <name type="synonym">Osteoglossum formosum</name>
    <dbReference type="NCBI Taxonomy" id="113540"/>
    <lineage>
        <taxon>Eukaryota</taxon>
        <taxon>Metazoa</taxon>
        <taxon>Chordata</taxon>
        <taxon>Craniata</taxon>
        <taxon>Vertebrata</taxon>
        <taxon>Euteleostomi</taxon>
        <taxon>Actinopterygii</taxon>
        <taxon>Neopterygii</taxon>
        <taxon>Teleostei</taxon>
        <taxon>Osteoglossocephala</taxon>
        <taxon>Osteoglossomorpha</taxon>
        <taxon>Osteoglossiformes</taxon>
        <taxon>Osteoglossidae</taxon>
        <taxon>Scleropages</taxon>
    </lineage>
</organism>
<reference evidence="5 7" key="2">
    <citation type="submission" date="2019-04" db="EMBL/GenBank/DDBJ databases">
        <authorList>
            <consortium name="Wellcome Sanger Institute Data Sharing"/>
        </authorList>
    </citation>
    <scope>NUCLEOTIDE SEQUENCE [LARGE SCALE GENOMIC DNA]</scope>
</reference>
<dbReference type="InterPro" id="IPR003591">
    <property type="entry name" value="Leu-rich_rpt_typical-subtyp"/>
</dbReference>
<dbReference type="PANTHER" id="PTHR48051">
    <property type="match status" value="1"/>
</dbReference>
<dbReference type="PROSITE" id="PS51450">
    <property type="entry name" value="LRR"/>
    <property type="match status" value="2"/>
</dbReference>